<dbReference type="PANTHER" id="PTHR30294">
    <property type="entry name" value="MEMBRANE COMPONENT OF ABC TRANSPORTER YHHJ-RELATED"/>
    <property type="match status" value="1"/>
</dbReference>
<evidence type="ECO:0000313" key="11">
    <source>
        <dbReference type="Proteomes" id="UP000305539"/>
    </source>
</evidence>
<dbReference type="OrthoDB" id="9808686at2"/>
<dbReference type="AlphaFoldDB" id="A0A4U1HFX0"/>
<keyword evidence="3" id="KW-0813">Transport</keyword>
<dbReference type="Gene3D" id="3.40.1710.10">
    <property type="entry name" value="abc type-2 transporter like domain"/>
    <property type="match status" value="1"/>
</dbReference>
<comment type="subcellular location">
    <subcellularLocation>
        <location evidence="1">Cell membrane</location>
        <topology evidence="1">Multi-pass membrane protein</topology>
    </subcellularLocation>
</comment>
<keyword evidence="4" id="KW-1003">Cell membrane</keyword>
<keyword evidence="5 8" id="KW-0812">Transmembrane</keyword>
<dbReference type="PROSITE" id="PS51012">
    <property type="entry name" value="ABC_TM2"/>
    <property type="match status" value="1"/>
</dbReference>
<proteinExistence type="inferred from homology"/>
<evidence type="ECO:0000259" key="9">
    <source>
        <dbReference type="PROSITE" id="PS51012"/>
    </source>
</evidence>
<dbReference type="GO" id="GO:0005886">
    <property type="term" value="C:plasma membrane"/>
    <property type="evidence" value="ECO:0007669"/>
    <property type="project" value="UniProtKB-SubCell"/>
</dbReference>
<accession>A0A4U1HFX0</accession>
<feature type="transmembrane region" description="Helical" evidence="8">
    <location>
        <begin position="48"/>
        <end position="68"/>
    </location>
</feature>
<keyword evidence="7 8" id="KW-0472">Membrane</keyword>
<feature type="transmembrane region" description="Helical" evidence="8">
    <location>
        <begin position="207"/>
        <end position="228"/>
    </location>
</feature>
<dbReference type="EMBL" id="SWJE01000023">
    <property type="protein sequence ID" value="TKC79891.1"/>
    <property type="molecule type" value="Genomic_DNA"/>
</dbReference>
<dbReference type="PANTHER" id="PTHR30294:SF29">
    <property type="entry name" value="MULTIDRUG ABC TRANSPORTER PERMEASE YBHS-RELATED"/>
    <property type="match status" value="1"/>
</dbReference>
<evidence type="ECO:0000256" key="1">
    <source>
        <dbReference type="ARBA" id="ARBA00004651"/>
    </source>
</evidence>
<dbReference type="InterPro" id="IPR051449">
    <property type="entry name" value="ABC-2_transporter_component"/>
</dbReference>
<comment type="caution">
    <text evidence="10">The sequence shown here is derived from an EMBL/GenBank/DDBJ whole genome shotgun (WGS) entry which is preliminary data.</text>
</comment>
<evidence type="ECO:0000313" key="10">
    <source>
        <dbReference type="EMBL" id="TKC79891.1"/>
    </source>
</evidence>
<evidence type="ECO:0000256" key="2">
    <source>
        <dbReference type="ARBA" id="ARBA00007783"/>
    </source>
</evidence>
<evidence type="ECO:0000256" key="5">
    <source>
        <dbReference type="ARBA" id="ARBA00022692"/>
    </source>
</evidence>
<keyword evidence="11" id="KW-1185">Reference proteome</keyword>
<evidence type="ECO:0000256" key="3">
    <source>
        <dbReference type="ARBA" id="ARBA00022448"/>
    </source>
</evidence>
<name>A0A4U1HFX0_9BURK</name>
<dbReference type="GO" id="GO:0140359">
    <property type="term" value="F:ABC-type transporter activity"/>
    <property type="evidence" value="ECO:0007669"/>
    <property type="project" value="InterPro"/>
</dbReference>
<protein>
    <submittedName>
        <fullName evidence="10">ABC transporter permease</fullName>
    </submittedName>
</protein>
<evidence type="ECO:0000256" key="6">
    <source>
        <dbReference type="ARBA" id="ARBA00022989"/>
    </source>
</evidence>
<dbReference type="Proteomes" id="UP000305539">
    <property type="component" value="Unassembled WGS sequence"/>
</dbReference>
<organism evidence="10 11">
    <name type="scientific">Trinickia terrae</name>
    <dbReference type="NCBI Taxonomy" id="2571161"/>
    <lineage>
        <taxon>Bacteria</taxon>
        <taxon>Pseudomonadati</taxon>
        <taxon>Pseudomonadota</taxon>
        <taxon>Betaproteobacteria</taxon>
        <taxon>Burkholderiales</taxon>
        <taxon>Burkholderiaceae</taxon>
        <taxon>Trinickia</taxon>
    </lineage>
</organism>
<evidence type="ECO:0000256" key="8">
    <source>
        <dbReference type="SAM" id="Phobius"/>
    </source>
</evidence>
<gene>
    <name evidence="10" type="ORF">FAZ69_30250</name>
</gene>
<keyword evidence="6 8" id="KW-1133">Transmembrane helix</keyword>
<feature type="transmembrane region" description="Helical" evidence="8">
    <location>
        <begin position="376"/>
        <end position="395"/>
    </location>
</feature>
<dbReference type="InterPro" id="IPR047817">
    <property type="entry name" value="ABC2_TM_bact-type"/>
</dbReference>
<sequence>MQSSPQGGGRLPWGSPAGGVVSTRARFSFSRWWSIVLKEFLQLRRDRVTFAMIVGVPIIQLTLFGFAINTDPKHLPTAVIIADQSPFSRSFVAAMRNSDYFDIVETLPNEEAGRHALARGDVQFVLSVPADFSRRLLRGERPSLLVEADATDPIATSSALGALPGLVQPVVDKDLIGPLAHLNGGPAAFDVEVHRLYNPENITQYSVVPGLMGVILTMTMVMMTGLAITRERERGTMENLLATPVLPIEVTTGKIVPYVFIGLLQVTIILAAARFVFGVPMVGSLLAIYLSALLFIAANLTVGITISSLAQNQLQGMQLTVFYFLPSILLSGFMFPFAGMPKWAQYLGDVLPLTYFNRLVRGILLKGNGWTDLWPSVWPVALFMAVMLGIALRFYRRTLD</sequence>
<dbReference type="InterPro" id="IPR013525">
    <property type="entry name" value="ABC2_TM"/>
</dbReference>
<reference evidence="10 11" key="1">
    <citation type="submission" date="2019-04" db="EMBL/GenBank/DDBJ databases">
        <title>Trinickia sp. 7GSK02, isolated from subtropical forest soil.</title>
        <authorList>
            <person name="Gao Z.-H."/>
            <person name="Qiu L.-H."/>
        </authorList>
    </citation>
    <scope>NUCLEOTIDE SEQUENCE [LARGE SCALE GENOMIC DNA]</scope>
    <source>
        <strain evidence="10 11">7GSK02</strain>
    </source>
</reference>
<feature type="domain" description="ABC transmembrane type-2" evidence="9">
    <location>
        <begin position="160"/>
        <end position="398"/>
    </location>
</feature>
<comment type="similarity">
    <text evidence="2">Belongs to the ABC-2 integral membrane protein family.</text>
</comment>
<evidence type="ECO:0000256" key="4">
    <source>
        <dbReference type="ARBA" id="ARBA00022475"/>
    </source>
</evidence>
<evidence type="ECO:0000256" key="7">
    <source>
        <dbReference type="ARBA" id="ARBA00023136"/>
    </source>
</evidence>
<feature type="transmembrane region" description="Helical" evidence="8">
    <location>
        <begin position="283"/>
        <end position="309"/>
    </location>
</feature>
<feature type="transmembrane region" description="Helical" evidence="8">
    <location>
        <begin position="255"/>
        <end position="277"/>
    </location>
</feature>
<dbReference type="Pfam" id="PF12698">
    <property type="entry name" value="ABC2_membrane_3"/>
    <property type="match status" value="1"/>
</dbReference>
<feature type="transmembrane region" description="Helical" evidence="8">
    <location>
        <begin position="321"/>
        <end position="339"/>
    </location>
</feature>